<name>A0A8K0CI35_IGNLU</name>
<evidence type="ECO:0000259" key="3">
    <source>
        <dbReference type="Pfam" id="PF13359"/>
    </source>
</evidence>
<keyword evidence="5" id="KW-1185">Reference proteome</keyword>
<proteinExistence type="predicted"/>
<dbReference type="AlphaFoldDB" id="A0A8K0CI35"/>
<feature type="domain" description="DDE Tnp4" evidence="3">
    <location>
        <begin position="8"/>
        <end position="86"/>
    </location>
</feature>
<dbReference type="Pfam" id="PF13359">
    <property type="entry name" value="DDE_Tnp_4"/>
    <property type="match status" value="1"/>
</dbReference>
<protein>
    <recommendedName>
        <fullName evidence="3">DDE Tnp4 domain-containing protein</fullName>
    </recommendedName>
</protein>
<gene>
    <name evidence="4" type="ORF">ILUMI_18390</name>
</gene>
<comment type="caution">
    <text evidence="4">The sequence shown here is derived from an EMBL/GenBank/DDBJ whole genome shotgun (WGS) entry which is preliminary data.</text>
</comment>
<evidence type="ECO:0000256" key="2">
    <source>
        <dbReference type="ARBA" id="ARBA00022723"/>
    </source>
</evidence>
<dbReference type="InterPro" id="IPR027806">
    <property type="entry name" value="HARBI1_dom"/>
</dbReference>
<dbReference type="Proteomes" id="UP000801492">
    <property type="component" value="Unassembled WGS sequence"/>
</dbReference>
<evidence type="ECO:0000313" key="5">
    <source>
        <dbReference type="Proteomes" id="UP000801492"/>
    </source>
</evidence>
<sequence>MEAGRYPDCYILGDNGYSCKNYLLIPLLNLRTPAEQAYSRAHILTRNIIERAFGVVKRRFSCLSIGMRLKMNTALAMIVACFVLHNIAVEMNDVEPPIDININIPINDYNAVPINPPRLQNQTAARTALINTVFSQQ</sequence>
<keyword evidence="2" id="KW-0479">Metal-binding</keyword>
<dbReference type="EMBL" id="VTPC01081799">
    <property type="protein sequence ID" value="KAF2887783.1"/>
    <property type="molecule type" value="Genomic_DNA"/>
</dbReference>
<organism evidence="4 5">
    <name type="scientific">Ignelater luminosus</name>
    <name type="common">Cucubano</name>
    <name type="synonym">Pyrophorus luminosus</name>
    <dbReference type="NCBI Taxonomy" id="2038154"/>
    <lineage>
        <taxon>Eukaryota</taxon>
        <taxon>Metazoa</taxon>
        <taxon>Ecdysozoa</taxon>
        <taxon>Arthropoda</taxon>
        <taxon>Hexapoda</taxon>
        <taxon>Insecta</taxon>
        <taxon>Pterygota</taxon>
        <taxon>Neoptera</taxon>
        <taxon>Endopterygota</taxon>
        <taxon>Coleoptera</taxon>
        <taxon>Polyphaga</taxon>
        <taxon>Elateriformia</taxon>
        <taxon>Elateroidea</taxon>
        <taxon>Elateridae</taxon>
        <taxon>Agrypninae</taxon>
        <taxon>Pyrophorini</taxon>
        <taxon>Ignelater</taxon>
    </lineage>
</organism>
<comment type="cofactor">
    <cofactor evidence="1">
        <name>a divalent metal cation</name>
        <dbReference type="ChEBI" id="CHEBI:60240"/>
    </cofactor>
</comment>
<evidence type="ECO:0000313" key="4">
    <source>
        <dbReference type="EMBL" id="KAF2887783.1"/>
    </source>
</evidence>
<evidence type="ECO:0000256" key="1">
    <source>
        <dbReference type="ARBA" id="ARBA00001968"/>
    </source>
</evidence>
<dbReference type="OrthoDB" id="6512700at2759"/>
<dbReference type="GO" id="GO:0046872">
    <property type="term" value="F:metal ion binding"/>
    <property type="evidence" value="ECO:0007669"/>
    <property type="project" value="UniProtKB-KW"/>
</dbReference>
<accession>A0A8K0CI35</accession>
<reference evidence="4" key="1">
    <citation type="submission" date="2019-08" db="EMBL/GenBank/DDBJ databases">
        <title>The genome of the North American firefly Photinus pyralis.</title>
        <authorList>
            <consortium name="Photinus pyralis genome working group"/>
            <person name="Fallon T.R."/>
            <person name="Sander Lower S.E."/>
            <person name="Weng J.-K."/>
        </authorList>
    </citation>
    <scope>NUCLEOTIDE SEQUENCE</scope>
    <source>
        <strain evidence="4">TRF0915ILg1</strain>
        <tissue evidence="4">Whole body</tissue>
    </source>
</reference>